<feature type="domain" description="C2" evidence="9">
    <location>
        <begin position="1"/>
        <end position="120"/>
    </location>
</feature>
<keyword evidence="3 8" id="KW-0812">Transmembrane</keyword>
<dbReference type="Pfam" id="PF00168">
    <property type="entry name" value="C2"/>
    <property type="match status" value="4"/>
</dbReference>
<dbReference type="Gene3D" id="2.60.40.150">
    <property type="entry name" value="C2 domain"/>
    <property type="match status" value="4"/>
</dbReference>
<evidence type="ECO:0000313" key="10">
    <source>
        <dbReference type="EMBL" id="OAY77555.1"/>
    </source>
</evidence>
<comment type="caution">
    <text evidence="10">The sequence shown here is derived from an EMBL/GenBank/DDBJ whole genome shotgun (WGS) entry which is preliminary data.</text>
</comment>
<dbReference type="InterPro" id="IPR035892">
    <property type="entry name" value="C2_domain_sf"/>
</dbReference>
<dbReference type="GO" id="GO:0016020">
    <property type="term" value="C:membrane"/>
    <property type="evidence" value="ECO:0007669"/>
    <property type="project" value="UniProtKB-SubCell"/>
</dbReference>
<dbReference type="InterPro" id="IPR047259">
    <property type="entry name" value="QUIRKY-like"/>
</dbReference>
<accession>A0A199VLE2</accession>
<dbReference type="SMART" id="SM00239">
    <property type="entry name" value="C2"/>
    <property type="match status" value="4"/>
</dbReference>
<feature type="transmembrane region" description="Helical" evidence="8">
    <location>
        <begin position="859"/>
        <end position="882"/>
    </location>
</feature>
<feature type="compositionally biased region" description="Low complexity" evidence="7">
    <location>
        <begin position="177"/>
        <end position="193"/>
    </location>
</feature>
<comment type="subcellular location">
    <subcellularLocation>
        <location evidence="1">Membrane</location>
        <topology evidence="1">Multi-pass membrane protein</topology>
    </subcellularLocation>
</comment>
<feature type="transmembrane region" description="Helical" evidence="8">
    <location>
        <begin position="966"/>
        <end position="994"/>
    </location>
</feature>
<evidence type="ECO:0000256" key="7">
    <source>
        <dbReference type="SAM" id="MobiDB-lite"/>
    </source>
</evidence>
<dbReference type="CDD" id="cd08378">
    <property type="entry name" value="C2B_MCTP_PRT_plant"/>
    <property type="match status" value="1"/>
</dbReference>
<dbReference type="Pfam" id="PF08372">
    <property type="entry name" value="PRT_C"/>
    <property type="match status" value="1"/>
</dbReference>
<dbReference type="PANTHER" id="PTHR31425:SF48">
    <property type="entry name" value="MULTIPLE C2 DOMAIN AND TRANSMEMBRANE REGION PROTEIN 10"/>
    <property type="match status" value="1"/>
</dbReference>
<evidence type="ECO:0000256" key="5">
    <source>
        <dbReference type="ARBA" id="ARBA00022989"/>
    </source>
</evidence>
<name>A0A199VLE2_ANACO</name>
<organism evidence="10 11">
    <name type="scientific">Ananas comosus</name>
    <name type="common">Pineapple</name>
    <name type="synonym">Ananas ananas</name>
    <dbReference type="NCBI Taxonomy" id="4615"/>
    <lineage>
        <taxon>Eukaryota</taxon>
        <taxon>Viridiplantae</taxon>
        <taxon>Streptophyta</taxon>
        <taxon>Embryophyta</taxon>
        <taxon>Tracheophyta</taxon>
        <taxon>Spermatophyta</taxon>
        <taxon>Magnoliopsida</taxon>
        <taxon>Liliopsida</taxon>
        <taxon>Poales</taxon>
        <taxon>Bromeliaceae</taxon>
        <taxon>Bromelioideae</taxon>
        <taxon>Ananas</taxon>
    </lineage>
</organism>
<comment type="similarity">
    <text evidence="2">Belongs to the MCTP family.</text>
</comment>
<feature type="region of interest" description="Disordered" evidence="7">
    <location>
        <begin position="150"/>
        <end position="227"/>
    </location>
</feature>
<dbReference type="STRING" id="4615.A0A199VLE2"/>
<feature type="region of interest" description="Disordered" evidence="7">
    <location>
        <begin position="25"/>
        <end position="45"/>
    </location>
</feature>
<evidence type="ECO:0000256" key="6">
    <source>
        <dbReference type="ARBA" id="ARBA00023136"/>
    </source>
</evidence>
<dbReference type="InterPro" id="IPR047255">
    <property type="entry name" value="C2D_MCTP_PRT_plant"/>
</dbReference>
<dbReference type="PROSITE" id="PS50004">
    <property type="entry name" value="C2"/>
    <property type="match status" value="3"/>
</dbReference>
<dbReference type="InterPro" id="IPR013583">
    <property type="entry name" value="MCTP_C"/>
</dbReference>
<evidence type="ECO:0000256" key="2">
    <source>
        <dbReference type="ARBA" id="ARBA00007923"/>
    </source>
</evidence>
<dbReference type="InterPro" id="IPR000008">
    <property type="entry name" value="C2_dom"/>
</dbReference>
<evidence type="ECO:0000256" key="4">
    <source>
        <dbReference type="ARBA" id="ARBA00022737"/>
    </source>
</evidence>
<feature type="domain" description="C2" evidence="9">
    <location>
        <begin position="590"/>
        <end position="721"/>
    </location>
</feature>
<dbReference type="InterPro" id="IPR047258">
    <property type="entry name" value="C2C_MCTP_PRT_plant"/>
</dbReference>
<protein>
    <submittedName>
        <fullName evidence="10">Protein QUIRKY</fullName>
    </submittedName>
</protein>
<keyword evidence="6 8" id="KW-0472">Membrane</keyword>
<dbReference type="EMBL" id="LSRQ01001510">
    <property type="protein sequence ID" value="OAY77555.1"/>
    <property type="molecule type" value="Genomic_DNA"/>
</dbReference>
<dbReference type="PANTHER" id="PTHR31425">
    <property type="entry name" value="PHOSPHORIBOSYLANTHRANILATE TRANSFERASE ISOFORM 1"/>
    <property type="match status" value="1"/>
</dbReference>
<keyword evidence="4" id="KW-0677">Repeat</keyword>
<evidence type="ECO:0000256" key="1">
    <source>
        <dbReference type="ARBA" id="ARBA00004141"/>
    </source>
</evidence>
<keyword evidence="5 8" id="KW-1133">Transmembrane helix</keyword>
<reference evidence="10 11" key="1">
    <citation type="journal article" date="2016" name="DNA Res.">
        <title>The draft genome of MD-2 pineapple using hybrid error correction of long reads.</title>
        <authorList>
            <person name="Redwan R.M."/>
            <person name="Saidin A."/>
            <person name="Kumar S.V."/>
        </authorList>
    </citation>
    <scope>NUCLEOTIDE SEQUENCE [LARGE SCALE GENOMIC DNA]</scope>
    <source>
        <strain evidence="11">cv. MD2</strain>
        <tissue evidence="10">Leaf</tissue>
    </source>
</reference>
<dbReference type="CDD" id="cd04019">
    <property type="entry name" value="C2C_MCTP_PRT_plant"/>
    <property type="match status" value="1"/>
</dbReference>
<dbReference type="AlphaFoldDB" id="A0A199VLE2"/>
<dbReference type="CDD" id="cd08379">
    <property type="entry name" value="C2D_MCTP_PRT_plant"/>
    <property type="match status" value="1"/>
</dbReference>
<evidence type="ECO:0000256" key="8">
    <source>
        <dbReference type="SAM" id="Phobius"/>
    </source>
</evidence>
<dbReference type="FunFam" id="2.60.40.150:FF:000090">
    <property type="entry name" value="C2 domain-containing protein"/>
    <property type="match status" value="1"/>
</dbReference>
<dbReference type="Proteomes" id="UP000092600">
    <property type="component" value="Unassembled WGS sequence"/>
</dbReference>
<dbReference type="SUPFAM" id="SSF49562">
    <property type="entry name" value="C2 domain (Calcium/lipid-binding domain, CaLB)"/>
    <property type="match status" value="4"/>
</dbReference>
<proteinExistence type="inferred from homology"/>
<gene>
    <name evidence="10" type="ORF">ACMD2_09851</name>
</gene>
<dbReference type="InterPro" id="IPR047257">
    <property type="entry name" value="C2B_MCTP_PRT_plant"/>
</dbReference>
<feature type="domain" description="C2" evidence="9">
    <location>
        <begin position="421"/>
        <end position="551"/>
    </location>
</feature>
<evidence type="ECO:0000313" key="11">
    <source>
        <dbReference type="Proteomes" id="UP000092600"/>
    </source>
</evidence>
<evidence type="ECO:0000256" key="3">
    <source>
        <dbReference type="ARBA" id="ARBA00022692"/>
    </source>
</evidence>
<evidence type="ECO:0000259" key="9">
    <source>
        <dbReference type="PROSITE" id="PS50004"/>
    </source>
</evidence>
<sequence length="1024" mass="112444">MKMGGKVEEEEEKLVVEVVAAHNLMPKDGQGSSSPYVEVEFEHQKRRTRSVPKELNPVWNERLLFPVSEPDDLPYRAIDVAVYNDRAHAHGGGARNFLGRVRVPAAGVPAPGEDAVPQLFPLEKRSLFSHIRGEISLKIYRTYGHAHAPAQQVGLGPGPGPGTAKAKEKAAPKHQKQQQQQQQPPQLPPAVAAQPPPQQQPSAAQKQPRPRPGPELSGPGPAGAIKPMILATGPALGPEPYPVLCAGSGAQEFALKETRPRLGGAAAAAGGHRDKSSATYDLVEQVQYLYVRVVRARDLPQSGGEVHAEVKLGNYRGVTPPAPASAAHWGQVFAFSGDSVHSSVAEVLVKERDREESIGRVVFDLSEVPRRAPPDSTLAPQWYRLEDPKGDRRGELMASAWFGTQADEAFAEAWHSKAAGVHGDGLGSIKSKVYVAPKLWYLRVSVLEAQDLPPGAGDKARFPELFARAMVGAQILRTRAAAPAHPNRGPSNPVWAEDLMFVVAEPFDDLLVVSVEDRVGPGRDDVLGRVAVPVSSVGRRWDDKQVASRWFPLLDRSGSGAQSCRFGAGRVHLRLSLDGGYHVLDESTAHSSDLRPTAKQLWAPPVGVLELGVLGATALAPMKPPREGKPGSSADAYCVAKYAHKWVRTRTVVDSLCPRWNEQYTWEVFDPCTVITVGVFDNCHVDRTSSSSPPSPRDARIGKIRIRLSTLETDRVYTHAYPLLMLHPSSGLKKMGELHLAVRFSCANAANMLHAYAGPLLPKMHYADPLLVRQVENLRYQATNVVAARLGRAEPPLGREVVEYMLDRGSHLWSMRRSKANFFRLVAVLSAPIAVGRWIESVRSWTRPVHSFLVASAYVLFVLFPELILPTLFLALAAAGLWRYRSRERHPPHMDVRLSYADAVYADELDEEFDTFPTSRGPEAVRLRYDRLRSVAGRVQTVVGDVATQGERVQALLSWRDPRATLIFLAFCVIAAAALYAVPMKAILGMWGLYALRPPRFRSRMPSPFMSFFRRLPTKADSLL</sequence>